<evidence type="ECO:0000256" key="1">
    <source>
        <dbReference type="ARBA" id="ARBA00022801"/>
    </source>
</evidence>
<proteinExistence type="predicted"/>
<comment type="caution">
    <text evidence="5">The sequence shown here is derived from an EMBL/GenBank/DDBJ whole genome shotgun (WGS) entry which is preliminary data.</text>
</comment>
<dbReference type="RefSeq" id="WP_379514183.1">
    <property type="nucleotide sequence ID" value="NZ_JBHSPA010000016.1"/>
</dbReference>
<feature type="region of interest" description="Disordered" evidence="4">
    <location>
        <begin position="72"/>
        <end position="110"/>
    </location>
</feature>
<gene>
    <name evidence="5" type="ORF">ACFPZ3_12445</name>
</gene>
<name>A0ABW1CG58_9ACTN</name>
<evidence type="ECO:0000256" key="2">
    <source>
        <dbReference type="ARBA" id="ARBA00022963"/>
    </source>
</evidence>
<dbReference type="Proteomes" id="UP001596058">
    <property type="component" value="Unassembled WGS sequence"/>
</dbReference>
<reference evidence="6" key="1">
    <citation type="journal article" date="2019" name="Int. J. Syst. Evol. Microbiol.">
        <title>The Global Catalogue of Microorganisms (GCM) 10K type strain sequencing project: providing services to taxonomists for standard genome sequencing and annotation.</title>
        <authorList>
            <consortium name="The Broad Institute Genomics Platform"/>
            <consortium name="The Broad Institute Genome Sequencing Center for Infectious Disease"/>
            <person name="Wu L."/>
            <person name="Ma J."/>
        </authorList>
    </citation>
    <scope>NUCLEOTIDE SEQUENCE [LARGE SCALE GENOMIC DNA]</scope>
    <source>
        <strain evidence="6">CCUG 53903</strain>
    </source>
</reference>
<evidence type="ECO:0000313" key="6">
    <source>
        <dbReference type="Proteomes" id="UP001596058"/>
    </source>
</evidence>
<protein>
    <submittedName>
        <fullName evidence="5">Alpha/beta hydrolase family protein</fullName>
    </submittedName>
</protein>
<dbReference type="Pfam" id="PF03403">
    <property type="entry name" value="PAF-AH_p_II"/>
    <property type="match status" value="2"/>
</dbReference>
<evidence type="ECO:0000256" key="4">
    <source>
        <dbReference type="SAM" id="MobiDB-lite"/>
    </source>
</evidence>
<feature type="compositionally biased region" description="Low complexity" evidence="4">
    <location>
        <begin position="72"/>
        <end position="93"/>
    </location>
</feature>
<keyword evidence="3" id="KW-0443">Lipid metabolism</keyword>
<dbReference type="GO" id="GO:0016787">
    <property type="term" value="F:hydrolase activity"/>
    <property type="evidence" value="ECO:0007669"/>
    <property type="project" value="UniProtKB-KW"/>
</dbReference>
<sequence length="448" mass="47767">MQHATTTPHQARRYGRAGSPACGFGQEAAVTKAADSRTPAPRQRPRPSGLAAATGALILALSACAVSTPAASASSTPAASTSPAANSAAAKSSGTPYLPKPTGSHPVGTISLHLKDASRPDPWVPEAKQRELMVSLWYPAKAPSGRRAPYLTAKESELILKGVEITGVPYDALSKTRTNSFLDAKPAGRRHSLPLVVLSPGFTEPRSSLTALAEDLASRGYVVAGIEHTYESLATSFPDGRVTTCAACQDGKGEAFWAKVGQSRAADVSFVLDELTGTRPKWKSASLIDNKRIAMAGQSAGGASTITTMLKDTRVRAGINMDGTTFAPIPDTGLPRPFMFLGIQTMHSPGGKDTTWERDWAHLTGWKRWLVVTGAEHASFTDTALLVEQLGIYRNPHLTAARAVEITRAYTRAFFDQHLRNKPQPSLNKPSARYPEVKLCSVKTKTCP</sequence>
<accession>A0ABW1CG58</accession>
<dbReference type="EMBL" id="JBHSPA010000016">
    <property type="protein sequence ID" value="MFC5824659.1"/>
    <property type="molecule type" value="Genomic_DNA"/>
</dbReference>
<organism evidence="5 6">
    <name type="scientific">Nonomuraea insulae</name>
    <dbReference type="NCBI Taxonomy" id="1616787"/>
    <lineage>
        <taxon>Bacteria</taxon>
        <taxon>Bacillati</taxon>
        <taxon>Actinomycetota</taxon>
        <taxon>Actinomycetes</taxon>
        <taxon>Streptosporangiales</taxon>
        <taxon>Streptosporangiaceae</taxon>
        <taxon>Nonomuraea</taxon>
    </lineage>
</organism>
<evidence type="ECO:0000313" key="5">
    <source>
        <dbReference type="EMBL" id="MFC5824659.1"/>
    </source>
</evidence>
<keyword evidence="6" id="KW-1185">Reference proteome</keyword>
<dbReference type="PANTHER" id="PTHR10272">
    <property type="entry name" value="PLATELET-ACTIVATING FACTOR ACETYLHYDROLASE"/>
    <property type="match status" value="1"/>
</dbReference>
<keyword evidence="1 5" id="KW-0378">Hydrolase</keyword>
<dbReference type="Gene3D" id="3.40.50.1820">
    <property type="entry name" value="alpha/beta hydrolase"/>
    <property type="match status" value="1"/>
</dbReference>
<keyword evidence="2" id="KW-0442">Lipid degradation</keyword>
<feature type="region of interest" description="Disordered" evidence="4">
    <location>
        <begin position="1"/>
        <end position="48"/>
    </location>
</feature>
<dbReference type="InterPro" id="IPR029058">
    <property type="entry name" value="AB_hydrolase_fold"/>
</dbReference>
<dbReference type="PANTHER" id="PTHR10272:SF0">
    <property type="entry name" value="PLATELET-ACTIVATING FACTOR ACETYLHYDROLASE"/>
    <property type="match status" value="1"/>
</dbReference>
<evidence type="ECO:0000256" key="3">
    <source>
        <dbReference type="ARBA" id="ARBA00023098"/>
    </source>
</evidence>
<dbReference type="SUPFAM" id="SSF53474">
    <property type="entry name" value="alpha/beta-Hydrolases"/>
    <property type="match status" value="1"/>
</dbReference>